<dbReference type="RefSeq" id="WP_109099881.1">
    <property type="nucleotide sequence ID" value="NZ_QDKQ01000024.1"/>
</dbReference>
<dbReference type="Pfam" id="PF05284">
    <property type="entry name" value="DUF736"/>
    <property type="match status" value="1"/>
</dbReference>
<keyword evidence="2" id="KW-1185">Reference proteome</keyword>
<name>A0A2T9KA70_9CAUL</name>
<accession>A0A2T9KA70</accession>
<dbReference type="AlphaFoldDB" id="A0A2T9KA70"/>
<dbReference type="Proteomes" id="UP000245073">
    <property type="component" value="Unassembled WGS sequence"/>
</dbReference>
<dbReference type="InterPro" id="IPR007948">
    <property type="entry name" value="DUF736"/>
</dbReference>
<dbReference type="OrthoDB" id="9800788at2"/>
<evidence type="ECO:0000313" key="1">
    <source>
        <dbReference type="EMBL" id="PVM92773.1"/>
    </source>
</evidence>
<sequence>MATIGTFTANADGSFTGAINTLAINLKKVQFRPVAEKSSDKAPDFRITAGLADLGAAWKKTSKDNNAYLSVRLDDPSFGHAINAALVVIDDVHTLVWSRSTGPKED</sequence>
<dbReference type="EMBL" id="QDKQ01000024">
    <property type="protein sequence ID" value="PVM92773.1"/>
    <property type="molecule type" value="Genomic_DNA"/>
</dbReference>
<organism evidence="1 2">
    <name type="scientific">Caulobacter endophyticus</name>
    <dbReference type="NCBI Taxonomy" id="2172652"/>
    <lineage>
        <taxon>Bacteria</taxon>
        <taxon>Pseudomonadati</taxon>
        <taxon>Pseudomonadota</taxon>
        <taxon>Alphaproteobacteria</taxon>
        <taxon>Caulobacterales</taxon>
        <taxon>Caulobacteraceae</taxon>
        <taxon>Caulobacter</taxon>
    </lineage>
</organism>
<proteinExistence type="predicted"/>
<reference evidence="1 2" key="1">
    <citation type="submission" date="2018-04" db="EMBL/GenBank/DDBJ databases">
        <title>The genome sequence of Caulobacter sp. 744.</title>
        <authorList>
            <person name="Gao J."/>
            <person name="Sun J."/>
        </authorList>
    </citation>
    <scope>NUCLEOTIDE SEQUENCE [LARGE SCALE GENOMIC DNA]</scope>
    <source>
        <strain evidence="1 2">774</strain>
    </source>
</reference>
<gene>
    <name evidence="1" type="ORF">DDF67_05255</name>
</gene>
<comment type="caution">
    <text evidence="1">The sequence shown here is derived from an EMBL/GenBank/DDBJ whole genome shotgun (WGS) entry which is preliminary data.</text>
</comment>
<evidence type="ECO:0000313" key="2">
    <source>
        <dbReference type="Proteomes" id="UP000245073"/>
    </source>
</evidence>
<protein>
    <submittedName>
        <fullName evidence="1">DUF736 domain-containing protein</fullName>
    </submittedName>
</protein>